<reference evidence="7 8" key="2">
    <citation type="journal article" date="2012" name="J. Bacteriol.">
        <title>Complete genome sequences of six strains of the genus Methylobacterium.</title>
        <authorList>
            <person name="Marx C.J."/>
            <person name="Bringel F."/>
            <person name="Chistoserdova L."/>
            <person name="Moulin L."/>
            <person name="Farhan Ul Haque M."/>
            <person name="Fleischman D.E."/>
            <person name="Gruffaz C."/>
            <person name="Jourand P."/>
            <person name="Knief C."/>
            <person name="Lee M.C."/>
            <person name="Muller E.E."/>
            <person name="Nadalig T."/>
            <person name="Peyraud R."/>
            <person name="Roselli S."/>
            <person name="Russ L."/>
            <person name="Goodwin L.A."/>
            <person name="Ivanova N."/>
            <person name="Kyrpides N."/>
            <person name="Lajus A."/>
            <person name="Land M.L."/>
            <person name="Medigue C."/>
            <person name="Mikhailova N."/>
            <person name="Nolan M."/>
            <person name="Woyke T."/>
            <person name="Stolyar S."/>
            <person name="Vorholt J.A."/>
            <person name="Vuilleumier S."/>
        </authorList>
    </citation>
    <scope>NUCLEOTIDE SEQUENCE [LARGE SCALE GENOMIC DNA]</scope>
    <source>
        <strain evidence="8">CM4 / NCIMB 13688</strain>
    </source>
</reference>
<gene>
    <name evidence="7" type="ordered locus">Mchl_0207</name>
</gene>
<dbReference type="SUPFAM" id="SSF88946">
    <property type="entry name" value="Sigma2 domain of RNA polymerase sigma factors"/>
    <property type="match status" value="1"/>
</dbReference>
<proteinExistence type="inferred from homology"/>
<dbReference type="SUPFAM" id="SSF88659">
    <property type="entry name" value="Sigma3 and sigma4 domains of RNA polymerase sigma factors"/>
    <property type="match status" value="1"/>
</dbReference>
<dbReference type="PANTHER" id="PTHR43133:SF63">
    <property type="entry name" value="RNA POLYMERASE SIGMA FACTOR FECI-RELATED"/>
    <property type="match status" value="1"/>
</dbReference>
<dbReference type="AlphaFoldDB" id="B7KXY7"/>
<evidence type="ECO:0000256" key="4">
    <source>
        <dbReference type="ARBA" id="ARBA00023163"/>
    </source>
</evidence>
<dbReference type="GO" id="GO:0003677">
    <property type="term" value="F:DNA binding"/>
    <property type="evidence" value="ECO:0007669"/>
    <property type="project" value="InterPro"/>
</dbReference>
<dbReference type="InterPro" id="IPR013249">
    <property type="entry name" value="RNA_pol_sigma70_r4_t2"/>
</dbReference>
<evidence type="ECO:0000256" key="1">
    <source>
        <dbReference type="ARBA" id="ARBA00010641"/>
    </source>
</evidence>
<evidence type="ECO:0000259" key="5">
    <source>
        <dbReference type="Pfam" id="PF04542"/>
    </source>
</evidence>
<organism evidence="7 8">
    <name type="scientific">Methylorubrum extorquens (strain CM4 / NCIMB 13688)</name>
    <name type="common">Methylobacterium extorquens</name>
    <dbReference type="NCBI Taxonomy" id="440085"/>
    <lineage>
        <taxon>Bacteria</taxon>
        <taxon>Pseudomonadati</taxon>
        <taxon>Pseudomonadota</taxon>
        <taxon>Alphaproteobacteria</taxon>
        <taxon>Hyphomicrobiales</taxon>
        <taxon>Methylobacteriaceae</taxon>
        <taxon>Methylorubrum</taxon>
    </lineage>
</organism>
<evidence type="ECO:0000259" key="6">
    <source>
        <dbReference type="Pfam" id="PF08281"/>
    </source>
</evidence>
<feature type="domain" description="RNA polymerase sigma-70 region 2" evidence="5">
    <location>
        <begin position="16"/>
        <end position="80"/>
    </location>
</feature>
<dbReference type="Pfam" id="PF04542">
    <property type="entry name" value="Sigma70_r2"/>
    <property type="match status" value="1"/>
</dbReference>
<dbReference type="Gene3D" id="1.10.10.10">
    <property type="entry name" value="Winged helix-like DNA-binding domain superfamily/Winged helix DNA-binding domain"/>
    <property type="match status" value="1"/>
</dbReference>
<keyword evidence="2" id="KW-0805">Transcription regulation</keyword>
<accession>B7KXY7</accession>
<dbReference type="HOGENOM" id="CLU_047691_12_1_5"/>
<dbReference type="InterPro" id="IPR039425">
    <property type="entry name" value="RNA_pol_sigma-70-like"/>
</dbReference>
<name>B7KXY7_METC4</name>
<dbReference type="PANTHER" id="PTHR43133">
    <property type="entry name" value="RNA POLYMERASE ECF-TYPE SIGMA FACTO"/>
    <property type="match status" value="1"/>
</dbReference>
<dbReference type="NCBIfam" id="TIGR02937">
    <property type="entry name" value="sigma70-ECF"/>
    <property type="match status" value="1"/>
</dbReference>
<dbReference type="InterPro" id="IPR036388">
    <property type="entry name" value="WH-like_DNA-bd_sf"/>
</dbReference>
<dbReference type="EMBL" id="CP001298">
    <property type="protein sequence ID" value="ACK81150.1"/>
    <property type="molecule type" value="Genomic_DNA"/>
</dbReference>
<evidence type="ECO:0000256" key="3">
    <source>
        <dbReference type="ARBA" id="ARBA00023082"/>
    </source>
</evidence>
<dbReference type="InterPro" id="IPR013325">
    <property type="entry name" value="RNA_pol_sigma_r2"/>
</dbReference>
<dbReference type="GO" id="GO:0006352">
    <property type="term" value="P:DNA-templated transcription initiation"/>
    <property type="evidence" value="ECO:0007669"/>
    <property type="project" value="InterPro"/>
</dbReference>
<keyword evidence="4" id="KW-0804">Transcription</keyword>
<reference evidence="8" key="1">
    <citation type="submission" date="2008-12" db="EMBL/GenBank/DDBJ databases">
        <title>Complete sequence of chromosome of Methylobacterium chloromethanicum CM4.</title>
        <authorList>
            <consortium name="US DOE Joint Genome Institute"/>
            <person name="Lucas S."/>
            <person name="Copeland A."/>
            <person name="Lapidus A."/>
            <person name="Glavina del Rio T."/>
            <person name="Dalin E."/>
            <person name="Tice H."/>
            <person name="Bruce D."/>
            <person name="Goodwin L."/>
            <person name="Pitluck S."/>
            <person name="Chertkov O."/>
            <person name="Brettin T."/>
            <person name="Detter J.C."/>
            <person name="Han C."/>
            <person name="Larimer F."/>
            <person name="Land M."/>
            <person name="Hauser L."/>
            <person name="Kyrpides N."/>
            <person name="Mikhailova N."/>
            <person name="Marx C."/>
            <person name="Richardson P."/>
        </authorList>
    </citation>
    <scope>NUCLEOTIDE SEQUENCE [LARGE SCALE GENOMIC DNA]</scope>
    <source>
        <strain evidence="8">CM4 / NCIMB 13688</strain>
    </source>
</reference>
<dbReference type="GO" id="GO:0016987">
    <property type="term" value="F:sigma factor activity"/>
    <property type="evidence" value="ECO:0007669"/>
    <property type="project" value="UniProtKB-KW"/>
</dbReference>
<dbReference type="InterPro" id="IPR013324">
    <property type="entry name" value="RNA_pol_sigma_r3/r4-like"/>
</dbReference>
<evidence type="ECO:0000256" key="2">
    <source>
        <dbReference type="ARBA" id="ARBA00023015"/>
    </source>
</evidence>
<feature type="domain" description="RNA polymerase sigma factor 70 region 4 type 2" evidence="6">
    <location>
        <begin position="112"/>
        <end position="162"/>
    </location>
</feature>
<dbReference type="Gene3D" id="1.10.1740.10">
    <property type="match status" value="1"/>
</dbReference>
<dbReference type="Proteomes" id="UP000002385">
    <property type="component" value="Chromosome"/>
</dbReference>
<comment type="similarity">
    <text evidence="1">Belongs to the sigma-70 factor family. ECF subfamily.</text>
</comment>
<evidence type="ECO:0000313" key="7">
    <source>
        <dbReference type="EMBL" id="ACK81150.1"/>
    </source>
</evidence>
<dbReference type="InterPro" id="IPR014284">
    <property type="entry name" value="RNA_pol_sigma-70_dom"/>
</dbReference>
<dbReference type="Pfam" id="PF08281">
    <property type="entry name" value="Sigma70_r4_2"/>
    <property type="match status" value="1"/>
</dbReference>
<sequence>MATSVVVEDRAALDGMFRKHNGWLMRWLGRQRWTVSSAEDLASDVFIALLTMPNLGAVREPRALMTTVARRLICDARRRDDVRRSYEAELAALPESLDISAEERLIVVQALQAIDAMLSTLSDKARRAFLLSQVEGAPYADIAAELGVSVSMVRKYVAQGLRATYLATANQG</sequence>
<keyword evidence="3" id="KW-0731">Sigma factor</keyword>
<evidence type="ECO:0000313" key="8">
    <source>
        <dbReference type="Proteomes" id="UP000002385"/>
    </source>
</evidence>
<dbReference type="KEGG" id="mch:Mchl_0207"/>
<dbReference type="CDD" id="cd06171">
    <property type="entry name" value="Sigma70_r4"/>
    <property type="match status" value="1"/>
</dbReference>
<dbReference type="RefSeq" id="WP_012605357.1">
    <property type="nucleotide sequence ID" value="NC_011757.1"/>
</dbReference>
<dbReference type="InterPro" id="IPR007627">
    <property type="entry name" value="RNA_pol_sigma70_r2"/>
</dbReference>
<protein>
    <submittedName>
        <fullName evidence="7">RNA polymerase, sigma-24 subunit, ECF subfamily</fullName>
    </submittedName>
</protein>